<reference evidence="1" key="1">
    <citation type="journal article" date="2021" name="Nat. Commun.">
        <title>Genomic analyses provide insights into spinach domestication and the genetic basis of agronomic traits.</title>
        <authorList>
            <person name="Cai X."/>
            <person name="Sun X."/>
            <person name="Xu C."/>
            <person name="Sun H."/>
            <person name="Wang X."/>
            <person name="Ge C."/>
            <person name="Zhang Z."/>
            <person name="Wang Q."/>
            <person name="Fei Z."/>
            <person name="Jiao C."/>
            <person name="Wang Q."/>
        </authorList>
    </citation>
    <scope>NUCLEOTIDE SEQUENCE [LARGE SCALE GENOMIC DNA]</scope>
    <source>
        <strain evidence="1">cv. Varoflay</strain>
    </source>
</reference>
<dbReference type="SUPFAM" id="SSF57756">
    <property type="entry name" value="Retrovirus zinc finger-like domains"/>
    <property type="match status" value="1"/>
</dbReference>
<accession>A0ABM3QXG6</accession>
<gene>
    <name evidence="2" type="primary">LOC130463043</name>
</gene>
<name>A0ABM3QXG6_SPIOL</name>
<dbReference type="Proteomes" id="UP000813463">
    <property type="component" value="Chromosome 6"/>
</dbReference>
<evidence type="ECO:0000313" key="1">
    <source>
        <dbReference type="Proteomes" id="UP000813463"/>
    </source>
</evidence>
<dbReference type="PANTHER" id="PTHR47481:SF7">
    <property type="entry name" value="CCHC-TYPE DOMAIN-CONTAINING PROTEIN"/>
    <property type="match status" value="1"/>
</dbReference>
<dbReference type="Gene3D" id="4.10.60.10">
    <property type="entry name" value="Zinc finger, CCHC-type"/>
    <property type="match status" value="1"/>
</dbReference>
<reference evidence="2" key="2">
    <citation type="submission" date="2025-08" db="UniProtKB">
        <authorList>
            <consortium name="RefSeq"/>
        </authorList>
    </citation>
    <scope>IDENTIFICATION</scope>
    <source>
        <tissue evidence="2">Leaf</tissue>
    </source>
</reference>
<dbReference type="GeneID" id="130463043"/>
<sequence>MKTMFKSQELWDMVENGYTEPAEAPAEPDQRLRENRKIDAKALFLIQSALDDEIFPRISVASTSKQTWEIIKQEYFGDKKVLRSLNSDYKHIVTAILEFKDISTYKFNELMSSLMAHEERMDKSTDENVEEKFFQVTGQMSGDWYYGEGRGRGIGSRGCGRDGDGRGRGRFEGQRQSMSSVQCYYCKRYGHKEDRCWDKQRDEKDKEQTNFVKNVKGEEINLF</sequence>
<evidence type="ECO:0008006" key="3">
    <source>
        <dbReference type="Google" id="ProtNLM"/>
    </source>
</evidence>
<protein>
    <recommendedName>
        <fullName evidence="3">CCHC-type domain-containing protein</fullName>
    </recommendedName>
</protein>
<organism evidence="1 2">
    <name type="scientific">Spinacia oleracea</name>
    <name type="common">Spinach</name>
    <dbReference type="NCBI Taxonomy" id="3562"/>
    <lineage>
        <taxon>Eukaryota</taxon>
        <taxon>Viridiplantae</taxon>
        <taxon>Streptophyta</taxon>
        <taxon>Embryophyta</taxon>
        <taxon>Tracheophyta</taxon>
        <taxon>Spermatophyta</taxon>
        <taxon>Magnoliopsida</taxon>
        <taxon>eudicotyledons</taxon>
        <taxon>Gunneridae</taxon>
        <taxon>Pentapetalae</taxon>
        <taxon>Caryophyllales</taxon>
        <taxon>Chenopodiaceae</taxon>
        <taxon>Chenopodioideae</taxon>
        <taxon>Anserineae</taxon>
        <taxon>Spinacia</taxon>
    </lineage>
</organism>
<evidence type="ECO:0000313" key="2">
    <source>
        <dbReference type="RefSeq" id="XP_056688040.1"/>
    </source>
</evidence>
<dbReference type="RefSeq" id="XP_056688040.1">
    <property type="nucleotide sequence ID" value="XM_056832062.1"/>
</dbReference>
<dbReference type="Pfam" id="PF14223">
    <property type="entry name" value="Retrotran_gag_2"/>
    <property type="match status" value="1"/>
</dbReference>
<proteinExistence type="predicted"/>
<dbReference type="PANTHER" id="PTHR47481">
    <property type="match status" value="1"/>
</dbReference>
<dbReference type="InterPro" id="IPR036875">
    <property type="entry name" value="Znf_CCHC_sf"/>
</dbReference>
<keyword evidence="1" id="KW-1185">Reference proteome</keyword>